<protein>
    <submittedName>
        <fullName evidence="1">Pentamidine resistance factor, mitochondrial</fullName>
    </submittedName>
</protein>
<accession>K0KH38</accession>
<reference evidence="1 2" key="1">
    <citation type="journal article" date="2012" name="Eukaryot. Cell">
        <title>Draft genome sequence of Wickerhamomyces ciferrii NRRL Y-1031 F-60-10.</title>
        <authorList>
            <person name="Schneider J."/>
            <person name="Andrea H."/>
            <person name="Blom J."/>
            <person name="Jaenicke S."/>
            <person name="Ruckert C."/>
            <person name="Schorsch C."/>
            <person name="Szczepanowski R."/>
            <person name="Farwick M."/>
            <person name="Goesmann A."/>
            <person name="Puhler A."/>
            <person name="Schaffer S."/>
            <person name="Tauch A."/>
            <person name="Kohler T."/>
            <person name="Brinkrolf K."/>
        </authorList>
    </citation>
    <scope>NUCLEOTIDE SEQUENCE [LARGE SCALE GENOMIC DNA]</scope>
    <source>
        <strain evidence="2">ATCC 14091 / BCRC 22168 / CBS 111 / JCM 3599 / NBRC 0793 / NRRL Y-1031 F-60-10</strain>
    </source>
</reference>
<dbReference type="EMBL" id="CAIF01000001">
    <property type="protein sequence ID" value="CCH40493.1"/>
    <property type="molecule type" value="Genomic_DNA"/>
</dbReference>
<dbReference type="STRING" id="1206466.K0KH38"/>
<evidence type="ECO:0000313" key="1">
    <source>
        <dbReference type="EMBL" id="CCH40493.1"/>
    </source>
</evidence>
<dbReference type="FunCoup" id="K0KH38">
    <property type="interactions" value="31"/>
</dbReference>
<dbReference type="InParanoid" id="K0KH38"/>
<proteinExistence type="predicted"/>
<keyword evidence="2" id="KW-1185">Reference proteome</keyword>
<dbReference type="eggNOG" id="ENOG502S645">
    <property type="taxonomic scope" value="Eukaryota"/>
</dbReference>
<organism evidence="1 2">
    <name type="scientific">Wickerhamomyces ciferrii (strain ATCC 14091 / BCRC 22168 / CBS 111 / JCM 3599 / NBRC 0793 / NRRL Y-1031 F-60-10)</name>
    <name type="common">Yeast</name>
    <name type="synonym">Pichia ciferrii</name>
    <dbReference type="NCBI Taxonomy" id="1206466"/>
    <lineage>
        <taxon>Eukaryota</taxon>
        <taxon>Fungi</taxon>
        <taxon>Dikarya</taxon>
        <taxon>Ascomycota</taxon>
        <taxon>Saccharomycotina</taxon>
        <taxon>Saccharomycetes</taxon>
        <taxon>Phaffomycetales</taxon>
        <taxon>Wickerhamomycetaceae</taxon>
        <taxon>Wickerhamomyces</taxon>
    </lineage>
</organism>
<comment type="caution">
    <text evidence="1">The sequence shown here is derived from an EMBL/GenBank/DDBJ whole genome shotgun (WGS) entry which is preliminary data.</text>
</comment>
<dbReference type="AlphaFoldDB" id="K0KH38"/>
<sequence>MFKPLSYKVPCRLNSTLSSKKLNFQSHELFFNSIKNNDTLQYLWTAPYSKPQPDEINAPSTVPIVLRTKPAVFKSVVDENPKLSGLRLQIKQYTAYTKSVIHFYKVGIQNVWRNRRDVSAIKKKFYVESVDKHGQVIKRRFRNGEDLTNILSNLKALQIVEQETLKKLDKTSILKISRQEYLKIIRTEQDFFKIPLFALITLIFAEMTPVICFIFPELAPSTCVFPGLLKKKYNSATKATHELSKIRKERYLDYYLKNETPFQSIYTIPNDELRLLVESLNLKSRYLPTNLYPISILQSRLKNHMTKIDIDNNFLINESLNNDGNYLWNVSKGELIRSCLERGLIDFTKDDLYKLGSHDLKIRLLFHLSFWNEDKSMGNISKFGINQIGLTGSGYFENVDNELAHKVYSWWQHDHKSEFEIEHSNHDNETVK</sequence>
<evidence type="ECO:0000313" key="2">
    <source>
        <dbReference type="Proteomes" id="UP000009328"/>
    </source>
</evidence>
<dbReference type="Proteomes" id="UP000009328">
    <property type="component" value="Unassembled WGS sequence"/>
</dbReference>
<name>K0KH38_WICCF</name>
<dbReference type="HOGENOM" id="CLU_050083_0_0_1"/>
<gene>
    <name evidence="1" type="ORF">BN7_26</name>
</gene>